<sequence>MQRTKVIPKAV</sequence>
<reference evidence="1" key="1">
    <citation type="submission" date="2014-11" db="EMBL/GenBank/DDBJ databases">
        <authorList>
            <person name="Amaro Gonzalez C."/>
        </authorList>
    </citation>
    <scope>NUCLEOTIDE SEQUENCE</scope>
</reference>
<evidence type="ECO:0000313" key="1">
    <source>
        <dbReference type="EMBL" id="JAH51818.1"/>
    </source>
</evidence>
<proteinExistence type="predicted"/>
<name>A0A0E9TGI5_ANGAN</name>
<reference evidence="1" key="2">
    <citation type="journal article" date="2015" name="Fish Shellfish Immunol.">
        <title>Early steps in the European eel (Anguilla anguilla)-Vibrio vulnificus interaction in the gills: Role of the RtxA13 toxin.</title>
        <authorList>
            <person name="Callol A."/>
            <person name="Pajuelo D."/>
            <person name="Ebbesson L."/>
            <person name="Teles M."/>
            <person name="MacKenzie S."/>
            <person name="Amaro C."/>
        </authorList>
    </citation>
    <scope>NUCLEOTIDE SEQUENCE</scope>
</reference>
<organism evidence="1">
    <name type="scientific">Anguilla anguilla</name>
    <name type="common">European freshwater eel</name>
    <name type="synonym">Muraena anguilla</name>
    <dbReference type="NCBI Taxonomy" id="7936"/>
    <lineage>
        <taxon>Eukaryota</taxon>
        <taxon>Metazoa</taxon>
        <taxon>Chordata</taxon>
        <taxon>Craniata</taxon>
        <taxon>Vertebrata</taxon>
        <taxon>Euteleostomi</taxon>
        <taxon>Actinopterygii</taxon>
        <taxon>Neopterygii</taxon>
        <taxon>Teleostei</taxon>
        <taxon>Anguilliformes</taxon>
        <taxon>Anguillidae</taxon>
        <taxon>Anguilla</taxon>
    </lineage>
</organism>
<protein>
    <submittedName>
        <fullName evidence="1">Uncharacterized protein</fullName>
    </submittedName>
</protein>
<accession>A0A0E9TGI5</accession>
<dbReference type="EMBL" id="GBXM01056759">
    <property type="protein sequence ID" value="JAH51818.1"/>
    <property type="molecule type" value="Transcribed_RNA"/>
</dbReference>